<sequence length="623" mass="72313">MFVVDTKLADHIAENSKLINKCNLDELKGITLGVDLKYLIENISLNILDNKESCINFFNDVSTFDKVSELVMKFIRDLLSKYKIKVYVILSGLRNFSQWERIKNMDKMHGDNKIDGNFIDELNTSRWTKFFIENQFYDYLVAPYSSLTQLVYMFSTSIINAIYGPTELFMFNRVNRIVVGITLSSNSTFDFVDKFELFENLGIKNQLEFTEINLITKNFLQPVQFNITNINNEKFKNIVDINKKTPIRLSFMNEKQQDLLDKAIMTLFASPILSTNGQVTTYNLLDLAAENDSEEKSSAVIDDDEEELDDDEKFKYLTNYSKTPLKVIDPPTDSFEFLGKKIPNEIFFYQSLGLAEHLKSLLESICYGSLIDSCNYTLQGSDMVKLVKDIKLKELKLLVNCMPKYFHKQTINYENINNPDGFVFHLEGLTASDLKSYKRLSIVLDSEKKLTDFIKQNDFNESSFKKLSFHETIKDSDSLMMTVFLRVLVNIFDFGKDIETHDVENTISFKNSKAVQVFEIIKNNKDLFNDDKDIVLFIIINLIKEKVSSNNDINYETVNKFMNIFKEAYETVLIWSLLTGDFDRMAFETTEEWKKSLIKLLPLSDVLVVDEKCFKLKTYIDLL</sequence>
<dbReference type="OrthoDB" id="17262at2759"/>
<evidence type="ECO:0000313" key="2">
    <source>
        <dbReference type="EMBL" id="SGZ40160.1"/>
    </source>
</evidence>
<dbReference type="SUPFAM" id="SSF88723">
    <property type="entry name" value="PIN domain-like"/>
    <property type="match status" value="1"/>
</dbReference>
<evidence type="ECO:0000259" key="1">
    <source>
        <dbReference type="Pfam" id="PF12247"/>
    </source>
</evidence>
<accession>A0A1L0B161</accession>
<evidence type="ECO:0000313" key="3">
    <source>
        <dbReference type="Proteomes" id="UP000183365"/>
    </source>
</evidence>
<dbReference type="InterPro" id="IPR022040">
    <property type="entry name" value="MKT1_N"/>
</dbReference>
<keyword evidence="3" id="KW-1185">Reference proteome</keyword>
<dbReference type="Proteomes" id="UP000183365">
    <property type="component" value="Unassembled WGS sequence"/>
</dbReference>
<gene>
    <name evidence="2" type="ORF">HGUI_02360</name>
</gene>
<dbReference type="EMBL" id="FQNF01000041">
    <property type="protein sequence ID" value="SGZ40160.1"/>
    <property type="molecule type" value="Genomic_DNA"/>
</dbReference>
<dbReference type="Pfam" id="PF12247">
    <property type="entry name" value="MKT1_N"/>
    <property type="match status" value="1"/>
</dbReference>
<protein>
    <recommendedName>
        <fullName evidence="1">Post-transcriptional regulator MKT1 N-terminal domain-containing protein</fullName>
    </recommendedName>
</protein>
<organism evidence="2 3">
    <name type="scientific">Hanseniaspora guilliermondii</name>
    <dbReference type="NCBI Taxonomy" id="56406"/>
    <lineage>
        <taxon>Eukaryota</taxon>
        <taxon>Fungi</taxon>
        <taxon>Dikarya</taxon>
        <taxon>Ascomycota</taxon>
        <taxon>Saccharomycotina</taxon>
        <taxon>Saccharomycetes</taxon>
        <taxon>Saccharomycodales</taxon>
        <taxon>Saccharomycodaceae</taxon>
        <taxon>Hanseniaspora</taxon>
    </lineage>
</organism>
<dbReference type="InterPro" id="IPR029060">
    <property type="entry name" value="PIN-like_dom_sf"/>
</dbReference>
<dbReference type="VEuPathDB" id="FungiDB:HGUI_02360"/>
<feature type="domain" description="Post-transcriptional regulator MKT1 N-terminal" evidence="1">
    <location>
        <begin position="331"/>
        <end position="413"/>
    </location>
</feature>
<reference evidence="3" key="1">
    <citation type="submission" date="2016-11" db="EMBL/GenBank/DDBJ databases">
        <authorList>
            <person name="Guldener U."/>
        </authorList>
    </citation>
    <scope>NUCLEOTIDE SEQUENCE [LARGE SCALE GENOMIC DNA]</scope>
</reference>
<name>A0A1L0B161_9ASCO</name>
<dbReference type="AlphaFoldDB" id="A0A1L0B161"/>
<proteinExistence type="predicted"/>